<feature type="transmembrane region" description="Helical" evidence="5">
    <location>
        <begin position="508"/>
        <end position="537"/>
    </location>
</feature>
<evidence type="ECO:0000256" key="2">
    <source>
        <dbReference type="ARBA" id="ARBA00022692"/>
    </source>
</evidence>
<organism evidence="7">
    <name type="scientific">Arion vulgaris</name>
    <dbReference type="NCBI Taxonomy" id="1028688"/>
    <lineage>
        <taxon>Eukaryota</taxon>
        <taxon>Metazoa</taxon>
        <taxon>Spiralia</taxon>
        <taxon>Lophotrochozoa</taxon>
        <taxon>Mollusca</taxon>
        <taxon>Gastropoda</taxon>
        <taxon>Heterobranchia</taxon>
        <taxon>Euthyneura</taxon>
        <taxon>Panpulmonata</taxon>
        <taxon>Eupulmonata</taxon>
        <taxon>Stylommatophora</taxon>
        <taxon>Helicina</taxon>
        <taxon>Arionoidea</taxon>
        <taxon>Arionidae</taxon>
        <taxon>Arion</taxon>
    </lineage>
</organism>
<dbReference type="InterPro" id="IPR001902">
    <property type="entry name" value="SLC26A/SulP_fam"/>
</dbReference>
<dbReference type="SUPFAM" id="SSF52091">
    <property type="entry name" value="SpoIIaa-like"/>
    <property type="match status" value="1"/>
</dbReference>
<comment type="subcellular location">
    <subcellularLocation>
        <location evidence="1">Membrane</location>
        <topology evidence="1">Multi-pass membrane protein</topology>
    </subcellularLocation>
</comment>
<dbReference type="AlphaFoldDB" id="A0A0B7AIP5"/>
<keyword evidence="3 5" id="KW-1133">Transmembrane helix</keyword>
<dbReference type="GO" id="GO:0016020">
    <property type="term" value="C:membrane"/>
    <property type="evidence" value="ECO:0007669"/>
    <property type="project" value="UniProtKB-SubCell"/>
</dbReference>
<evidence type="ECO:0000256" key="3">
    <source>
        <dbReference type="ARBA" id="ARBA00022989"/>
    </source>
</evidence>
<feature type="transmembrane region" description="Helical" evidence="5">
    <location>
        <begin position="264"/>
        <end position="280"/>
    </location>
</feature>
<keyword evidence="2 5" id="KW-0812">Transmembrane</keyword>
<feature type="transmembrane region" description="Helical" evidence="5">
    <location>
        <begin position="448"/>
        <end position="468"/>
    </location>
</feature>
<dbReference type="Pfam" id="PF00916">
    <property type="entry name" value="Sulfate_transp"/>
    <property type="match status" value="1"/>
</dbReference>
<proteinExistence type="predicted"/>
<feature type="transmembrane region" description="Helical" evidence="5">
    <location>
        <begin position="409"/>
        <end position="428"/>
    </location>
</feature>
<feature type="domain" description="STAS" evidence="6">
    <location>
        <begin position="540"/>
        <end position="650"/>
    </location>
</feature>
<name>A0A0B7AIP5_9EUPU</name>
<dbReference type="PROSITE" id="PS50801">
    <property type="entry name" value="STAS"/>
    <property type="match status" value="1"/>
</dbReference>
<dbReference type="Pfam" id="PF01740">
    <property type="entry name" value="STAS"/>
    <property type="match status" value="1"/>
</dbReference>
<dbReference type="InterPro" id="IPR011547">
    <property type="entry name" value="SLC26A/SulP_dom"/>
</dbReference>
<dbReference type="EMBL" id="HACG01033853">
    <property type="protein sequence ID" value="CEK80718.1"/>
    <property type="molecule type" value="Transcribed_RNA"/>
</dbReference>
<accession>A0A0B7AIP5</accession>
<protein>
    <recommendedName>
        <fullName evidence="6">STAS domain-containing protein</fullName>
    </recommendedName>
</protein>
<dbReference type="NCBIfam" id="TIGR00815">
    <property type="entry name" value="sulP"/>
    <property type="match status" value="1"/>
</dbReference>
<feature type="transmembrane region" description="Helical" evidence="5">
    <location>
        <begin position="377"/>
        <end position="397"/>
    </location>
</feature>
<sequence length="669" mass="72185">MASNFPRNLKTYGAIRDDTERLLSPNHFTDTAEVTATENGTGALNGRNTDRDYDLEGGDDELSGMAVVKKQVKECCSQTFTLQTVRNTFPIAKWLPKYSFGSLQADMIAGFTVGLTVIPQGLAYAQIANLPPQYGLYTAFMGCFVYCILGSSKDITLGPTAVMSLMTATFGTDLYPEIISEDKGRTMAVILTFMSGVIQLSTGILRLGMLVNFISYPVINAFTSAAAITIACGQVKNLLGLKKIASDFVPMVYDTLSKLPETRVWDLTMGLVALVLLMLLKHLRTKKWKDDPDTKPSLLVIICRKVIWLVGTGGNAIVVISAAGVAAALESQGLADAVSVTGDIKPGMPPFEPPKFELTDGNVTIPSSEVLAKIGPGLAIVPLISLVETIAIGKAFARTNNYKLDATQELVAVGVANMMSSFVSSYPITGSFSRTAVNSQTGVRTPLGGIFTGGLVILALCVLTPWFYYIPKSALAAVIITAVLQMVDCRIIVTLWKANKWDLASLVVTFICSLVVGIEYGILIGIGASILLLLYPVARPKIKYTRKPGLLIITPIQGLNFPGAEYLEDKALEKAMAADENCNVVLNMEHLSDMDYTAVLSIKSLHADCQKHGIKLILTNGVPRVIELLNAGNIKDLRVRKSLQEAIDEFSIQDEGPNGAEVEFVSNRF</sequence>
<evidence type="ECO:0000313" key="7">
    <source>
        <dbReference type="EMBL" id="CEK80718.1"/>
    </source>
</evidence>
<dbReference type="GO" id="GO:0008271">
    <property type="term" value="F:secondary active sulfate transmembrane transporter activity"/>
    <property type="evidence" value="ECO:0007669"/>
    <property type="project" value="InterPro"/>
</dbReference>
<dbReference type="InterPro" id="IPR036513">
    <property type="entry name" value="STAS_dom_sf"/>
</dbReference>
<dbReference type="PANTHER" id="PTHR11814">
    <property type="entry name" value="SULFATE TRANSPORTER"/>
    <property type="match status" value="1"/>
</dbReference>
<evidence type="ECO:0000256" key="1">
    <source>
        <dbReference type="ARBA" id="ARBA00004141"/>
    </source>
</evidence>
<dbReference type="InterPro" id="IPR018045">
    <property type="entry name" value="S04_transporter_CS"/>
</dbReference>
<keyword evidence="4 5" id="KW-0472">Membrane</keyword>
<dbReference type="InterPro" id="IPR002645">
    <property type="entry name" value="STAS_dom"/>
</dbReference>
<feature type="transmembrane region" description="Helical" evidence="5">
    <location>
        <begin position="187"/>
        <end position="207"/>
    </location>
</feature>
<evidence type="ECO:0000256" key="5">
    <source>
        <dbReference type="SAM" id="Phobius"/>
    </source>
</evidence>
<evidence type="ECO:0000259" key="6">
    <source>
        <dbReference type="PROSITE" id="PS50801"/>
    </source>
</evidence>
<dbReference type="CDD" id="cd07042">
    <property type="entry name" value="STAS_SulP_like_sulfate_transporter"/>
    <property type="match status" value="1"/>
</dbReference>
<dbReference type="Gene3D" id="3.30.750.24">
    <property type="entry name" value="STAS domain"/>
    <property type="match status" value="1"/>
</dbReference>
<dbReference type="PROSITE" id="PS01130">
    <property type="entry name" value="SLC26A"/>
    <property type="match status" value="1"/>
</dbReference>
<evidence type="ECO:0000256" key="4">
    <source>
        <dbReference type="ARBA" id="ARBA00023136"/>
    </source>
</evidence>
<feature type="transmembrane region" description="Helical" evidence="5">
    <location>
        <begin position="475"/>
        <end position="496"/>
    </location>
</feature>
<feature type="transmembrane region" description="Helical" evidence="5">
    <location>
        <begin position="306"/>
        <end position="329"/>
    </location>
</feature>
<reference evidence="7" key="1">
    <citation type="submission" date="2014-12" db="EMBL/GenBank/DDBJ databases">
        <title>Insight into the proteome of Arion vulgaris.</title>
        <authorList>
            <person name="Aradska J."/>
            <person name="Bulat T."/>
            <person name="Smidak R."/>
            <person name="Sarate P."/>
            <person name="Gangsoo J."/>
            <person name="Sialana F."/>
            <person name="Bilban M."/>
            <person name="Lubec G."/>
        </authorList>
    </citation>
    <scope>NUCLEOTIDE SEQUENCE</scope>
    <source>
        <tissue evidence="7">Skin</tissue>
    </source>
</reference>
<gene>
    <name evidence="7" type="primary">ORF122353</name>
</gene>